<proteinExistence type="predicted"/>
<sequence>MNKKIKDKYKNVSAYSFTTYNNELVVSFDGFEDQRDIIEFADFVFARIKMRYWHSEGVPTFH</sequence>
<reference evidence="1 2" key="1">
    <citation type="journal article" date="2020" name="Nat. Microbiol.">
        <title>Lysogenic host-virus interactions in SAR11 marine bacteria.</title>
        <authorList>
            <person name="Morris R.M."/>
            <person name="Cain K.R."/>
            <person name="Hvorecny K.L."/>
            <person name="Kollman J.M."/>
        </authorList>
    </citation>
    <scope>NUCLEOTIDE SEQUENCE [LARGE SCALE GENOMIC DNA]</scope>
    <source>
        <strain evidence="1 2">NP1</strain>
    </source>
</reference>
<protein>
    <submittedName>
        <fullName evidence="1">Uncharacterized protein</fullName>
    </submittedName>
</protein>
<keyword evidence="2" id="KW-1185">Reference proteome</keyword>
<organism evidence="1 2">
    <name type="scientific">Candidatus Pelagibacter giovannonii</name>
    <dbReference type="NCBI Taxonomy" id="2563896"/>
    <lineage>
        <taxon>Bacteria</taxon>
        <taxon>Pseudomonadati</taxon>
        <taxon>Pseudomonadota</taxon>
        <taxon>Alphaproteobacteria</taxon>
        <taxon>Candidatus Pelagibacterales</taxon>
        <taxon>Candidatus Pelagibacteraceae</taxon>
        <taxon>Candidatus Pelagibacter</taxon>
    </lineage>
</organism>
<accession>A0A6H1Q437</accession>
<evidence type="ECO:0000313" key="2">
    <source>
        <dbReference type="Proteomes" id="UP000501094"/>
    </source>
</evidence>
<dbReference type="EMBL" id="CP038852">
    <property type="protein sequence ID" value="QIZ21561.1"/>
    <property type="molecule type" value="Genomic_DNA"/>
</dbReference>
<dbReference type="Proteomes" id="UP000501094">
    <property type="component" value="Chromosome"/>
</dbReference>
<name>A0A6H1Q437_9PROT</name>
<dbReference type="KEGG" id="peg:E5R92_07175"/>
<dbReference type="RefSeq" id="WP_168607417.1">
    <property type="nucleotide sequence ID" value="NZ_CP038852.1"/>
</dbReference>
<evidence type="ECO:0000313" key="1">
    <source>
        <dbReference type="EMBL" id="QIZ21561.1"/>
    </source>
</evidence>
<gene>
    <name evidence="1" type="ORF">E5R92_07175</name>
</gene>
<dbReference type="AlphaFoldDB" id="A0A6H1Q437"/>